<evidence type="ECO:0000313" key="3">
    <source>
        <dbReference type="EMBL" id="AFC99166.1"/>
    </source>
</evidence>
<dbReference type="AlphaFoldDB" id="H8I427"/>
<proteinExistence type="inferred from homology"/>
<reference evidence="3 4" key="1">
    <citation type="journal article" date="2012" name="J. Bacteriol.">
        <title>Complete genome sequence of a thermophilic methanogen, Methanocella conradii HZ254, isolated from Chinese rice field soil.</title>
        <authorList>
            <person name="Lu Z."/>
            <person name="Lu Y."/>
        </authorList>
    </citation>
    <scope>NUCLEOTIDE SEQUENCE [LARGE SCALE GENOMIC DNA]</scope>
    <source>
        <strain evidence="4">DSM 24694 / JCM 17849 / CGMCC 1.5162 / HZ254</strain>
    </source>
</reference>
<dbReference type="Proteomes" id="UP000005233">
    <property type="component" value="Chromosome"/>
</dbReference>
<dbReference type="PANTHER" id="PTHR39327:SF1">
    <property type="entry name" value="BLR5470 PROTEIN"/>
    <property type="match status" value="1"/>
</dbReference>
<evidence type="ECO:0000256" key="1">
    <source>
        <dbReference type="ARBA" id="ARBA00007458"/>
    </source>
</evidence>
<dbReference type="PROSITE" id="PS51257">
    <property type="entry name" value="PROKAR_LIPOPROTEIN"/>
    <property type="match status" value="1"/>
</dbReference>
<dbReference type="InterPro" id="IPR007562">
    <property type="entry name" value="Transglutaminase-like_domain"/>
</dbReference>
<feature type="domain" description="Transglutaminase-like" evidence="2">
    <location>
        <begin position="140"/>
        <end position="222"/>
    </location>
</feature>
<dbReference type="PANTHER" id="PTHR39327">
    <property type="match status" value="1"/>
</dbReference>
<sequence length="375" mass="41917">MNHKFPILLLIILISVLLCGCLTGAFVNSTPTPMPTPVPSSNTTAMSIKGSVQPTHASTPMPIPTPAASIEYYTRNYAWAYKGTQWTYTLSIPKSLYDYYRQQPHNRQSNYAQYALSDYDRQAIKTMIDDFKNVGAKNGYSEYDNVMNVVCFVQSLPYTSDQVTIGYDEYPRYPIETLVDNGGDCEDTAILTAAMLNEMGFGVVLIYLPGHMAVGVKCSNDYPGTYYEYNGARYYYLETTGENWKIGQIPDEYKNSQAQILPMVQIPKMNITFTSTLTSYDISSVYYRVHCDIKNLGPGTARNASVYIAALALSQGENRVWAPDSTISLGDFPEGSTGWAEATVKIPRNEYTQIECIVYGDNFYPVTAKSEIFNT</sequence>
<dbReference type="Pfam" id="PF04473">
    <property type="entry name" value="DUF553"/>
    <property type="match status" value="1"/>
</dbReference>
<protein>
    <recommendedName>
        <fullName evidence="2">Transglutaminase-like domain-containing protein</fullName>
    </recommendedName>
</protein>
<keyword evidence="4" id="KW-1185">Reference proteome</keyword>
<dbReference type="EMBL" id="CP003243">
    <property type="protein sequence ID" value="AFC99166.1"/>
    <property type="molecule type" value="Genomic_DNA"/>
</dbReference>
<dbReference type="eggNOG" id="arCOG03450">
    <property type="taxonomic scope" value="Archaea"/>
</dbReference>
<dbReference type="STRING" id="1041930.Mtc_0398"/>
<dbReference type="HOGENOM" id="CLU_044036_0_0_2"/>
<gene>
    <name evidence="3" type="ordered locus">Mtc_0398</name>
</gene>
<dbReference type="Gene3D" id="3.10.620.30">
    <property type="match status" value="1"/>
</dbReference>
<organism evidence="3 4">
    <name type="scientific">Methanocella conradii (strain DSM 24694 / JCM 17849 / CGMCC 1.5162 / HZ254)</name>
    <dbReference type="NCBI Taxonomy" id="1041930"/>
    <lineage>
        <taxon>Archaea</taxon>
        <taxon>Methanobacteriati</taxon>
        <taxon>Methanobacteriota</taxon>
        <taxon>Stenosarchaea group</taxon>
        <taxon>Methanomicrobia</taxon>
        <taxon>Methanocellales</taxon>
        <taxon>Methanocellaceae</taxon>
        <taxon>Methanocella</taxon>
    </lineage>
</organism>
<comment type="similarity">
    <text evidence="1">Belongs to the UPF0252 family.</text>
</comment>
<accession>H8I427</accession>
<evidence type="ECO:0000313" key="4">
    <source>
        <dbReference type="Proteomes" id="UP000005233"/>
    </source>
</evidence>
<dbReference type="KEGG" id="mez:Mtc_0398"/>
<evidence type="ECO:0000259" key="2">
    <source>
        <dbReference type="Pfam" id="PF04473"/>
    </source>
</evidence>
<name>H8I427_METCZ</name>
<dbReference type="InterPro" id="IPR010319">
    <property type="entry name" value="Transglutaminase-like_Cys_pept"/>
</dbReference>